<evidence type="ECO:0000256" key="4">
    <source>
        <dbReference type="ARBA" id="ARBA00022741"/>
    </source>
</evidence>
<organism evidence="13 14">
    <name type="scientific">Saltatorellus ferox</name>
    <dbReference type="NCBI Taxonomy" id="2528018"/>
    <lineage>
        <taxon>Bacteria</taxon>
        <taxon>Pseudomonadati</taxon>
        <taxon>Planctomycetota</taxon>
        <taxon>Planctomycetia</taxon>
        <taxon>Planctomycetia incertae sedis</taxon>
        <taxon>Saltatorellus</taxon>
    </lineage>
</organism>
<keyword evidence="10" id="KW-0175">Coiled coil</keyword>
<evidence type="ECO:0000256" key="9">
    <source>
        <dbReference type="PIRNR" id="PIRNR003128"/>
    </source>
</evidence>
<dbReference type="InterPro" id="IPR003395">
    <property type="entry name" value="RecF/RecN/SMC_N"/>
</dbReference>
<evidence type="ECO:0000256" key="5">
    <source>
        <dbReference type="ARBA" id="ARBA00022763"/>
    </source>
</evidence>
<evidence type="ECO:0000256" key="10">
    <source>
        <dbReference type="SAM" id="Coils"/>
    </source>
</evidence>
<evidence type="ECO:0000256" key="2">
    <source>
        <dbReference type="ARBA" id="ARBA00009441"/>
    </source>
</evidence>
<dbReference type="GO" id="GO:0006281">
    <property type="term" value="P:DNA repair"/>
    <property type="evidence" value="ECO:0007669"/>
    <property type="project" value="UniProtKB-KW"/>
</dbReference>
<accession>A0A518EZC0</accession>
<sequence length="595" mass="63804">MVSGTMLVELSLQDLALFELAALEFGPGLNAVTGETGAGKSLLVDALELLIGSRAKAAMVRKGAERARVEGRFSMPLKGYGELVSMWLGEHLPEALEDRDDRDELELILTRTIARDGRSRAHVNHRPVTQKLLRGLAAQLVEIHGQNDHQRLFEPAEQLRLVDLFGGLHDTLAGYRERRARWIDLTDQLVALDSLESERLQRLDLVRFQAAELAEADPSLAEAESLRSDRSVLRHAADLGLELGAVLDSLGEGDDAALDAVSRSERVLGEWAGRIGDLEEPASQLREASLLLEEATRGISAFLDGVEVDPARLEAVEVRLGLLERLERKYGTDIAGLEARRAELEAELESIDGGGATREELVAAVVLARKSMAESAKRLGQARAKLAGKLKKEVESGLKDLGLERAEFSMALTPNGPASAGTGMGAAEPLGEAAANPDQIERDRLRFTASGAEGVELLLAANPGEDVQPLRAVASGGEAARILLALRGALAVRRSTPTLVFDEVDAGVGGRLGPKVARHLEALGAHHQVLCVTHLPAIAARAARHLQVRKEVEEGRTRTRITVLIGEPRVAEIADMIAGGAAEPTALAEAERLLS</sequence>
<dbReference type="PANTHER" id="PTHR11059">
    <property type="entry name" value="DNA REPAIR PROTEIN RECN"/>
    <property type="match status" value="1"/>
</dbReference>
<dbReference type="InterPro" id="IPR027417">
    <property type="entry name" value="P-loop_NTPase"/>
</dbReference>
<keyword evidence="5 9" id="KW-0227">DNA damage</keyword>
<evidence type="ECO:0000256" key="8">
    <source>
        <dbReference type="ARBA" id="ARBA00033408"/>
    </source>
</evidence>
<dbReference type="NCBIfam" id="TIGR00634">
    <property type="entry name" value="recN"/>
    <property type="match status" value="1"/>
</dbReference>
<keyword evidence="14" id="KW-1185">Reference proteome</keyword>
<comment type="function">
    <text evidence="1 9">May be involved in recombinational repair of damaged DNA.</text>
</comment>
<reference evidence="13 14" key="1">
    <citation type="submission" date="2019-02" db="EMBL/GenBank/DDBJ databases">
        <title>Deep-cultivation of Planctomycetes and their phenomic and genomic characterization uncovers novel biology.</title>
        <authorList>
            <person name="Wiegand S."/>
            <person name="Jogler M."/>
            <person name="Boedeker C."/>
            <person name="Pinto D."/>
            <person name="Vollmers J."/>
            <person name="Rivas-Marin E."/>
            <person name="Kohn T."/>
            <person name="Peeters S.H."/>
            <person name="Heuer A."/>
            <person name="Rast P."/>
            <person name="Oberbeckmann S."/>
            <person name="Bunk B."/>
            <person name="Jeske O."/>
            <person name="Meyerdierks A."/>
            <person name="Storesund J.E."/>
            <person name="Kallscheuer N."/>
            <person name="Luecker S."/>
            <person name="Lage O.M."/>
            <person name="Pohl T."/>
            <person name="Merkel B.J."/>
            <person name="Hornburger P."/>
            <person name="Mueller R.-W."/>
            <person name="Bruemmer F."/>
            <person name="Labrenz M."/>
            <person name="Spormann A.M."/>
            <person name="Op den Camp H."/>
            <person name="Overmann J."/>
            <person name="Amann R."/>
            <person name="Jetten M.S.M."/>
            <person name="Mascher T."/>
            <person name="Medema M.H."/>
            <person name="Devos D.P."/>
            <person name="Kaster A.-K."/>
            <person name="Ovreas L."/>
            <person name="Rohde M."/>
            <person name="Galperin M.Y."/>
            <person name="Jogler C."/>
        </authorList>
    </citation>
    <scope>NUCLEOTIDE SEQUENCE [LARGE SCALE GENOMIC DNA]</scope>
    <source>
        <strain evidence="13 14">Poly30</strain>
    </source>
</reference>
<dbReference type="EMBL" id="CP036434">
    <property type="protein sequence ID" value="QDV09435.1"/>
    <property type="molecule type" value="Genomic_DNA"/>
</dbReference>
<dbReference type="AlphaFoldDB" id="A0A518EZC0"/>
<dbReference type="PIRSF" id="PIRSF003128">
    <property type="entry name" value="RecN"/>
    <property type="match status" value="1"/>
</dbReference>
<dbReference type="SUPFAM" id="SSF52540">
    <property type="entry name" value="P-loop containing nucleoside triphosphate hydrolases"/>
    <property type="match status" value="2"/>
</dbReference>
<dbReference type="Pfam" id="PF02463">
    <property type="entry name" value="SMC_N"/>
    <property type="match status" value="1"/>
</dbReference>
<keyword evidence="6" id="KW-0067">ATP-binding</keyword>
<dbReference type="GO" id="GO:0006310">
    <property type="term" value="P:DNA recombination"/>
    <property type="evidence" value="ECO:0007669"/>
    <property type="project" value="InterPro"/>
</dbReference>
<keyword evidence="7 9" id="KW-0234">DNA repair</keyword>
<evidence type="ECO:0000256" key="3">
    <source>
        <dbReference type="ARBA" id="ARBA00021315"/>
    </source>
</evidence>
<dbReference type="GO" id="GO:0009432">
    <property type="term" value="P:SOS response"/>
    <property type="evidence" value="ECO:0007669"/>
    <property type="project" value="TreeGrafter"/>
</dbReference>
<proteinExistence type="inferred from homology"/>
<dbReference type="InterPro" id="IPR004604">
    <property type="entry name" value="DNA_recomb/repair_RecN"/>
</dbReference>
<evidence type="ECO:0000256" key="7">
    <source>
        <dbReference type="ARBA" id="ARBA00023204"/>
    </source>
</evidence>
<gene>
    <name evidence="13" type="primary">recN</name>
    <name evidence="13" type="ORF">Poly30_49930</name>
</gene>
<protein>
    <recommendedName>
        <fullName evidence="3 9">DNA repair protein RecN</fullName>
    </recommendedName>
    <alternativeName>
        <fullName evidence="8 9">Recombination protein N</fullName>
    </alternativeName>
</protein>
<dbReference type="Gene3D" id="3.40.50.300">
    <property type="entry name" value="P-loop containing nucleotide triphosphate hydrolases"/>
    <property type="match status" value="2"/>
</dbReference>
<evidence type="ECO:0000313" key="14">
    <source>
        <dbReference type="Proteomes" id="UP000320390"/>
    </source>
</evidence>
<dbReference type="PANTHER" id="PTHR11059:SF0">
    <property type="entry name" value="DNA REPAIR PROTEIN RECN"/>
    <property type="match status" value="1"/>
</dbReference>
<evidence type="ECO:0000313" key="13">
    <source>
        <dbReference type="EMBL" id="QDV09435.1"/>
    </source>
</evidence>
<feature type="region of interest" description="Disordered" evidence="11">
    <location>
        <begin position="413"/>
        <end position="437"/>
    </location>
</feature>
<dbReference type="Gene3D" id="6.10.140.1080">
    <property type="match status" value="1"/>
</dbReference>
<name>A0A518EZC0_9BACT</name>
<feature type="coiled-coil region" evidence="10">
    <location>
        <begin position="327"/>
        <end position="354"/>
    </location>
</feature>
<evidence type="ECO:0000259" key="12">
    <source>
        <dbReference type="Pfam" id="PF02463"/>
    </source>
</evidence>
<evidence type="ECO:0000256" key="6">
    <source>
        <dbReference type="ARBA" id="ARBA00022840"/>
    </source>
</evidence>
<dbReference type="GO" id="GO:0043590">
    <property type="term" value="C:bacterial nucleoid"/>
    <property type="evidence" value="ECO:0007669"/>
    <property type="project" value="TreeGrafter"/>
</dbReference>
<evidence type="ECO:0000256" key="11">
    <source>
        <dbReference type="SAM" id="MobiDB-lite"/>
    </source>
</evidence>
<feature type="domain" description="RecF/RecN/SMC N-terminal" evidence="12">
    <location>
        <begin position="18"/>
        <end position="551"/>
    </location>
</feature>
<keyword evidence="4" id="KW-0547">Nucleotide-binding</keyword>
<dbReference type="GO" id="GO:0005524">
    <property type="term" value="F:ATP binding"/>
    <property type="evidence" value="ECO:0007669"/>
    <property type="project" value="UniProtKB-KW"/>
</dbReference>
<dbReference type="Proteomes" id="UP000320390">
    <property type="component" value="Chromosome"/>
</dbReference>
<comment type="similarity">
    <text evidence="2 9">Belongs to the RecN family.</text>
</comment>
<dbReference type="CDD" id="cd03241">
    <property type="entry name" value="ABC_RecN"/>
    <property type="match status" value="2"/>
</dbReference>
<evidence type="ECO:0000256" key="1">
    <source>
        <dbReference type="ARBA" id="ARBA00003618"/>
    </source>
</evidence>